<name>A0AA36A162_LACSI</name>
<feature type="region of interest" description="Disordered" evidence="1">
    <location>
        <begin position="59"/>
        <end position="95"/>
    </location>
</feature>
<proteinExistence type="predicted"/>
<evidence type="ECO:0000313" key="2">
    <source>
        <dbReference type="EMBL" id="CAI9302133.1"/>
    </source>
</evidence>
<protein>
    <submittedName>
        <fullName evidence="2">Uncharacterized protein</fullName>
    </submittedName>
</protein>
<organism evidence="2 3">
    <name type="scientific">Lactuca saligna</name>
    <name type="common">Willowleaf lettuce</name>
    <dbReference type="NCBI Taxonomy" id="75948"/>
    <lineage>
        <taxon>Eukaryota</taxon>
        <taxon>Viridiplantae</taxon>
        <taxon>Streptophyta</taxon>
        <taxon>Embryophyta</taxon>
        <taxon>Tracheophyta</taxon>
        <taxon>Spermatophyta</taxon>
        <taxon>Magnoliopsida</taxon>
        <taxon>eudicotyledons</taxon>
        <taxon>Gunneridae</taxon>
        <taxon>Pentapetalae</taxon>
        <taxon>asterids</taxon>
        <taxon>campanulids</taxon>
        <taxon>Asterales</taxon>
        <taxon>Asteraceae</taxon>
        <taxon>Cichorioideae</taxon>
        <taxon>Cichorieae</taxon>
        <taxon>Lactucinae</taxon>
        <taxon>Lactuca</taxon>
    </lineage>
</organism>
<accession>A0AA36A162</accession>
<reference evidence="2" key="1">
    <citation type="submission" date="2023-04" db="EMBL/GenBank/DDBJ databases">
        <authorList>
            <person name="Vijverberg K."/>
            <person name="Xiong W."/>
            <person name="Schranz E."/>
        </authorList>
    </citation>
    <scope>NUCLEOTIDE SEQUENCE</scope>
</reference>
<feature type="compositionally biased region" description="Low complexity" evidence="1">
    <location>
        <begin position="63"/>
        <end position="80"/>
    </location>
</feature>
<dbReference type="EMBL" id="OX465085">
    <property type="protein sequence ID" value="CAI9302133.1"/>
    <property type="molecule type" value="Genomic_DNA"/>
</dbReference>
<evidence type="ECO:0000313" key="3">
    <source>
        <dbReference type="Proteomes" id="UP001177003"/>
    </source>
</evidence>
<gene>
    <name evidence="2" type="ORF">LSALG_LOCUS40637</name>
</gene>
<keyword evidence="3" id="KW-1185">Reference proteome</keyword>
<dbReference type="Proteomes" id="UP001177003">
    <property type="component" value="Chromosome 9"/>
</dbReference>
<dbReference type="AlphaFoldDB" id="A0AA36A162"/>
<evidence type="ECO:0000256" key="1">
    <source>
        <dbReference type="SAM" id="MobiDB-lite"/>
    </source>
</evidence>
<sequence length="331" mass="37221">MDADVTMGEDALHTGDKGKPLDITPYILVSLPPQLTPIIPITSTTDSPTFENISKQPITSLFSSQSTDPPTTTSPIQDSSFMETEHESKGFGGTFENQEFDEEEIDFLDHMLMTMKQFKILNTKLNSILQSLADLGGVNSVTSLKVDDALKELKLVAKERHVLFVQDVKKVREDVNYILQELRQDMEKEIAIVRTDFASLNQKVEIICDAVTKFVKLYESLSPQIAQLSTTENKNFMEAFTMLKELKTLFSTPASSSLLSSEDLIQKFSKLEALLLQQLAPLSRISNLLPTMDAPPASTGVQGEKGKSKVRRLEAKMRKWWERCFLLRSQH</sequence>